<dbReference type="GO" id="GO:0004742">
    <property type="term" value="F:dihydrolipoyllysine-residue acetyltransferase activity"/>
    <property type="evidence" value="ECO:0007669"/>
    <property type="project" value="TreeGrafter"/>
</dbReference>
<reference evidence="3" key="2">
    <citation type="submission" date="2016-11" db="UniProtKB">
        <authorList>
            <consortium name="WormBaseParasite"/>
        </authorList>
    </citation>
    <scope>IDENTIFICATION</scope>
</reference>
<dbReference type="InterPro" id="IPR045257">
    <property type="entry name" value="E2/Pdx1"/>
</dbReference>
<dbReference type="OrthoDB" id="537444at2759"/>
<dbReference type="Gene3D" id="3.30.559.10">
    <property type="entry name" value="Chloramphenicol acetyltransferase-like domain"/>
    <property type="match status" value="1"/>
</dbReference>
<gene>
    <name evidence="3" type="primary">LOAG_10883</name>
</gene>
<dbReference type="PANTHER" id="PTHR23151:SF90">
    <property type="entry name" value="DIHYDROLIPOYLLYSINE-RESIDUE ACETYLTRANSFERASE COMPONENT OF PYRUVATE DEHYDROGENASE COMPLEX, MITOCHONDRIAL-RELATED"/>
    <property type="match status" value="1"/>
</dbReference>
<dbReference type="InParanoid" id="A0A1I7W4G8"/>
<dbReference type="STRING" id="7209.A0A1I7W4G8"/>
<dbReference type="FunCoup" id="A0A1I7W4G8">
    <property type="interactions" value="2076"/>
</dbReference>
<sequence>MLQIGLGLHENLLTSDEVASHFGPQYEITLSTPSISKTSTTTAKTGSCASFTAPSRALKSEGNRTVVIPCARKLTAGLGLNLSEIQASIASTDVEGTKVSETTPGFANDNVALNEKNAAPEKLKEGGKEVITGDLKYKDIPLTNMRETIAKRLSFSKQSIPHYYLTSEIKMDELLKIRANLNAELKNQGVKVSINDFVIKACALACLDVPEVNSFFLEKEKVIRQNLTVDISVAVKTETGLITPIVHNADVKGLTEISTEIKQLANKAHKNKLKPNEYMGGTFTVSNLGMFGSIRHFTAIINPPQSCILAVGGSERKVVPDDDENRFKTITTMLVTMSCDHRVVDGAVGAIWLKHFKEYMEKPETML</sequence>
<evidence type="ECO:0000313" key="3">
    <source>
        <dbReference type="WBParaSite" id="EN70_9562"/>
    </source>
</evidence>
<name>A0A1I7W4G8_LOALO</name>
<dbReference type="SUPFAM" id="SSF52777">
    <property type="entry name" value="CoA-dependent acyltransferases"/>
    <property type="match status" value="1"/>
</dbReference>
<dbReference type="GO" id="GO:0045254">
    <property type="term" value="C:pyruvate dehydrogenase complex"/>
    <property type="evidence" value="ECO:0007669"/>
    <property type="project" value="InterPro"/>
</dbReference>
<dbReference type="Proteomes" id="UP000095285">
    <property type="component" value="Unassembled WGS sequence"/>
</dbReference>
<accession>A0A1I7W4G8</accession>
<dbReference type="InterPro" id="IPR023213">
    <property type="entry name" value="CAT-like_dom_sf"/>
</dbReference>
<dbReference type="eggNOG" id="KOG0557">
    <property type="taxonomic scope" value="Eukaryota"/>
</dbReference>
<organism evidence="2 3">
    <name type="scientific">Loa loa</name>
    <name type="common">Eye worm</name>
    <name type="synonym">Filaria loa</name>
    <dbReference type="NCBI Taxonomy" id="7209"/>
    <lineage>
        <taxon>Eukaryota</taxon>
        <taxon>Metazoa</taxon>
        <taxon>Ecdysozoa</taxon>
        <taxon>Nematoda</taxon>
        <taxon>Chromadorea</taxon>
        <taxon>Rhabditida</taxon>
        <taxon>Spirurina</taxon>
        <taxon>Spiruromorpha</taxon>
        <taxon>Filarioidea</taxon>
        <taxon>Onchocercidae</taxon>
        <taxon>Loa</taxon>
    </lineage>
</organism>
<dbReference type="GO" id="GO:0006086">
    <property type="term" value="P:pyruvate decarboxylation to acetyl-CoA"/>
    <property type="evidence" value="ECO:0007669"/>
    <property type="project" value="InterPro"/>
</dbReference>
<keyword evidence="2" id="KW-1185">Reference proteome</keyword>
<dbReference type="Pfam" id="PF00198">
    <property type="entry name" value="2-oxoacid_dh"/>
    <property type="match status" value="1"/>
</dbReference>
<feature type="domain" description="2-oxoacid dehydrogenase acyltransferase catalytic" evidence="1">
    <location>
        <begin position="136"/>
        <end position="367"/>
    </location>
</feature>
<protein>
    <submittedName>
        <fullName evidence="3">Dihydrolipoamide S-acetyltransferase</fullName>
    </submittedName>
</protein>
<dbReference type="AlphaFoldDB" id="A0A1I7W4G8"/>
<evidence type="ECO:0000259" key="1">
    <source>
        <dbReference type="Pfam" id="PF00198"/>
    </source>
</evidence>
<dbReference type="InterPro" id="IPR001078">
    <property type="entry name" value="2-oxoacid_DH_actylTfrase"/>
</dbReference>
<dbReference type="FunFam" id="3.30.559.10:FF:000003">
    <property type="entry name" value="Acetyltransferase component of pyruvate dehydrogenase complex"/>
    <property type="match status" value="1"/>
</dbReference>
<reference evidence="2" key="1">
    <citation type="submission" date="2012-04" db="EMBL/GenBank/DDBJ databases">
        <title>The Genome Sequence of Loa loa.</title>
        <authorList>
            <consortium name="The Broad Institute Genome Sequencing Platform"/>
            <consortium name="Broad Institute Genome Sequencing Center for Infectious Disease"/>
            <person name="Nutman T.B."/>
            <person name="Fink D.L."/>
            <person name="Russ C."/>
            <person name="Young S."/>
            <person name="Zeng Q."/>
            <person name="Gargeya S."/>
            <person name="Alvarado L."/>
            <person name="Berlin A."/>
            <person name="Chapman S.B."/>
            <person name="Chen Z."/>
            <person name="Freedman E."/>
            <person name="Gellesch M."/>
            <person name="Goldberg J."/>
            <person name="Griggs A."/>
            <person name="Gujja S."/>
            <person name="Heilman E.R."/>
            <person name="Heiman D."/>
            <person name="Howarth C."/>
            <person name="Mehta T."/>
            <person name="Neiman D."/>
            <person name="Pearson M."/>
            <person name="Roberts A."/>
            <person name="Saif S."/>
            <person name="Shea T."/>
            <person name="Shenoy N."/>
            <person name="Sisk P."/>
            <person name="Stolte C."/>
            <person name="Sykes S."/>
            <person name="White J."/>
            <person name="Yandava C."/>
            <person name="Haas B."/>
            <person name="Henn M.R."/>
            <person name="Nusbaum C."/>
            <person name="Birren B."/>
        </authorList>
    </citation>
    <scope>NUCLEOTIDE SEQUENCE [LARGE SCALE GENOMIC DNA]</scope>
</reference>
<dbReference type="PANTHER" id="PTHR23151">
    <property type="entry name" value="DIHYDROLIPOAMIDE ACETYL/SUCCINYL-TRANSFERASE-RELATED"/>
    <property type="match status" value="1"/>
</dbReference>
<dbReference type="WBParaSite" id="EN70_9562">
    <property type="protein sequence ID" value="EN70_9562"/>
    <property type="gene ID" value="EN70_9562"/>
</dbReference>
<evidence type="ECO:0000313" key="2">
    <source>
        <dbReference type="Proteomes" id="UP000095285"/>
    </source>
</evidence>
<proteinExistence type="predicted"/>